<organism evidence="1 2">
    <name type="scientific">Lentzea atacamensis</name>
    <dbReference type="NCBI Taxonomy" id="531938"/>
    <lineage>
        <taxon>Bacteria</taxon>
        <taxon>Bacillati</taxon>
        <taxon>Actinomycetota</taxon>
        <taxon>Actinomycetes</taxon>
        <taxon>Pseudonocardiales</taxon>
        <taxon>Pseudonocardiaceae</taxon>
        <taxon>Lentzea</taxon>
    </lineage>
</organism>
<sequence length="125" mass="14097">MTGFIINPGSRIHASSGDGWTNTYEGAVKEAQRWLKELRDDHIADVELVLPGVPGEWGRWVFGFRHKVTGVTVSLETHGIDDWRAYEKQCVFSPKVYWNGSSCGQPQVEDWAAPAFTAIKTFRQD</sequence>
<evidence type="ECO:0000313" key="1">
    <source>
        <dbReference type="EMBL" id="PWK81698.1"/>
    </source>
</evidence>
<evidence type="ECO:0000313" key="2">
    <source>
        <dbReference type="Proteomes" id="UP000246005"/>
    </source>
</evidence>
<gene>
    <name evidence="1" type="ORF">C8D88_116109</name>
</gene>
<proteinExistence type="predicted"/>
<dbReference type="RefSeq" id="WP_109641172.1">
    <property type="nucleotide sequence ID" value="NZ_QGHB01000016.1"/>
</dbReference>
<reference evidence="1 2" key="1">
    <citation type="submission" date="2018-05" db="EMBL/GenBank/DDBJ databases">
        <title>Genomic Encyclopedia of Type Strains, Phase IV (KMG-IV): sequencing the most valuable type-strain genomes for metagenomic binning, comparative biology and taxonomic classification.</title>
        <authorList>
            <person name="Goeker M."/>
        </authorList>
    </citation>
    <scope>NUCLEOTIDE SEQUENCE [LARGE SCALE GENOMIC DNA]</scope>
    <source>
        <strain evidence="1 2">DSM 45480</strain>
    </source>
</reference>
<comment type="caution">
    <text evidence="1">The sequence shown here is derived from an EMBL/GenBank/DDBJ whole genome shotgun (WGS) entry which is preliminary data.</text>
</comment>
<dbReference type="EMBL" id="QGHB01000016">
    <property type="protein sequence ID" value="PWK81698.1"/>
    <property type="molecule type" value="Genomic_DNA"/>
</dbReference>
<name>A0A316HNW1_9PSEU</name>
<accession>A0A316HNW1</accession>
<dbReference type="AlphaFoldDB" id="A0A316HNW1"/>
<dbReference type="Proteomes" id="UP000246005">
    <property type="component" value="Unassembled WGS sequence"/>
</dbReference>
<protein>
    <submittedName>
        <fullName evidence="1">Uncharacterized protein</fullName>
    </submittedName>
</protein>